<evidence type="ECO:0000256" key="5">
    <source>
        <dbReference type="SAM" id="SignalP"/>
    </source>
</evidence>
<feature type="chain" id="PRO_5004896086" evidence="5">
    <location>
        <begin position="34"/>
        <end position="532"/>
    </location>
</feature>
<evidence type="ECO:0000313" key="7">
    <source>
        <dbReference type="EMBL" id="EWC59794.1"/>
    </source>
</evidence>
<dbReference type="PANTHER" id="PTHR43248">
    <property type="entry name" value="2-SUCCINYL-6-HYDROXY-2,4-CYCLOHEXADIENE-1-CARBOXYLATE SYNTHASE"/>
    <property type="match status" value="1"/>
</dbReference>
<proteinExistence type="inferred from homology"/>
<organism evidence="7 8">
    <name type="scientific">Actinokineospora spheciospongiae</name>
    <dbReference type="NCBI Taxonomy" id="909613"/>
    <lineage>
        <taxon>Bacteria</taxon>
        <taxon>Bacillati</taxon>
        <taxon>Actinomycetota</taxon>
        <taxon>Actinomycetes</taxon>
        <taxon>Pseudonocardiales</taxon>
        <taxon>Pseudonocardiaceae</taxon>
        <taxon>Actinokineospora</taxon>
    </lineage>
</organism>
<dbReference type="GO" id="GO:0004177">
    <property type="term" value="F:aminopeptidase activity"/>
    <property type="evidence" value="ECO:0007669"/>
    <property type="project" value="UniProtKB-KW"/>
</dbReference>
<dbReference type="Gene3D" id="3.40.50.1820">
    <property type="entry name" value="alpha/beta hydrolase"/>
    <property type="match status" value="1"/>
</dbReference>
<comment type="caution">
    <text evidence="7">The sequence shown here is derived from an EMBL/GenBank/DDBJ whole genome shotgun (WGS) entry which is preliminary data.</text>
</comment>
<dbReference type="SUPFAM" id="SSF53474">
    <property type="entry name" value="alpha/beta-Hydrolases"/>
    <property type="match status" value="1"/>
</dbReference>
<dbReference type="InterPro" id="IPR051601">
    <property type="entry name" value="Serine_prot/Carboxylest_S33"/>
</dbReference>
<dbReference type="Pfam" id="PF00561">
    <property type="entry name" value="Abhydrolase_1"/>
    <property type="match status" value="1"/>
</dbReference>
<feature type="signal peptide" evidence="5">
    <location>
        <begin position="1"/>
        <end position="33"/>
    </location>
</feature>
<keyword evidence="3" id="KW-0378">Hydrolase</keyword>
<evidence type="ECO:0000256" key="2">
    <source>
        <dbReference type="ARBA" id="ARBA00022729"/>
    </source>
</evidence>
<evidence type="ECO:0000259" key="6">
    <source>
        <dbReference type="Pfam" id="PF00561"/>
    </source>
</evidence>
<keyword evidence="7" id="KW-0031">Aminopeptidase</keyword>
<dbReference type="STRING" id="909613.UO65_4937"/>
<evidence type="ECO:0000256" key="4">
    <source>
        <dbReference type="SAM" id="MobiDB-lite"/>
    </source>
</evidence>
<feature type="domain" description="AB hydrolase-1" evidence="6">
    <location>
        <begin position="110"/>
        <end position="255"/>
    </location>
</feature>
<dbReference type="eggNOG" id="COG0596">
    <property type="taxonomic scope" value="Bacteria"/>
</dbReference>
<name>W7J118_9PSEU</name>
<accession>W7J118</accession>
<evidence type="ECO:0000256" key="3">
    <source>
        <dbReference type="ARBA" id="ARBA00022801"/>
    </source>
</evidence>
<dbReference type="EMBL" id="AYXG01000185">
    <property type="protein sequence ID" value="EWC59794.1"/>
    <property type="molecule type" value="Genomic_DNA"/>
</dbReference>
<dbReference type="PROSITE" id="PS51257">
    <property type="entry name" value="PROKAR_LIPOPROTEIN"/>
    <property type="match status" value="1"/>
</dbReference>
<sequence length="532" mass="56449">MLTTSKHRTGSLVAFGAAVGILACAVQAGTASAAEGLVRFDRQVIDWHGCQNGSDDRVGALVDAAGGRCGDVAVPLDYGRPGGRTIRLAVSRIPAADPVRRRGALFTNGGGPGGSGIGQPVAFADNTGIRARYDVIGIDPRFTWRSTPLRCDWRSDTFIRGAGPDRRSFERSVELARVQAAGCDRGDQRNLFPHATTRNTARDMDLVRAVLGEPRISYESGSYGAYLGAVYLQMFPDRVDRFVLDSSPDPTVLGPNPFVHNGPTATAALEHFAAWAADHDATYGLGATADDVLTTVDRIARVSGRYPLRVGGFRVDAHTVPYIMLIQVAEDGDEFHAPAADVVRTLRDAADGAAVTPSPAFAELLTGLFTGSGPAADRVGLPILCGDREVSREPGTYLRDIRAHRADDPLFGPLAHNITPCAFWPTRPAEPTTTIHSDVPVLVVGNAGDPDHAALRPVGDAPGVGRVPHGHPTGRVPTPGVPEPQRVRGRRGAPVPARRCATGDRHHLPRVVPAAPFGPGRCTTPSPTRSRW</sequence>
<keyword evidence="2 5" id="KW-0732">Signal</keyword>
<dbReference type="OrthoDB" id="4447445at2"/>
<gene>
    <name evidence="7" type="ORF">UO65_4937</name>
</gene>
<dbReference type="InterPro" id="IPR000073">
    <property type="entry name" value="AB_hydrolase_1"/>
</dbReference>
<keyword evidence="8" id="KW-1185">Reference proteome</keyword>
<evidence type="ECO:0000313" key="8">
    <source>
        <dbReference type="Proteomes" id="UP000019277"/>
    </source>
</evidence>
<dbReference type="Proteomes" id="UP000019277">
    <property type="component" value="Unassembled WGS sequence"/>
</dbReference>
<comment type="similarity">
    <text evidence="1">Belongs to the peptidase S33 family.</text>
</comment>
<dbReference type="AlphaFoldDB" id="W7J118"/>
<feature type="region of interest" description="Disordered" evidence="4">
    <location>
        <begin position="470"/>
        <end position="532"/>
    </location>
</feature>
<evidence type="ECO:0000256" key="1">
    <source>
        <dbReference type="ARBA" id="ARBA00010088"/>
    </source>
</evidence>
<dbReference type="PANTHER" id="PTHR43248:SF29">
    <property type="entry name" value="TRIPEPTIDYL AMINOPEPTIDASE"/>
    <property type="match status" value="1"/>
</dbReference>
<protein>
    <submittedName>
        <fullName evidence="7">Tripeptidylaminopeptidase</fullName>
    </submittedName>
</protein>
<dbReference type="InterPro" id="IPR029058">
    <property type="entry name" value="AB_hydrolase_fold"/>
</dbReference>
<feature type="compositionally biased region" description="Polar residues" evidence="4">
    <location>
        <begin position="523"/>
        <end position="532"/>
    </location>
</feature>
<reference evidence="7 8" key="1">
    <citation type="journal article" date="2014" name="Genome Announc.">
        <title>Draft Genome Sequence of the Antitrypanosomally Active Sponge-Associated Bacterium Actinokineospora sp. Strain EG49.</title>
        <authorList>
            <person name="Harjes J."/>
            <person name="Ryu T."/>
            <person name="Abdelmohsen U.R."/>
            <person name="Moitinho-Silva L."/>
            <person name="Horn H."/>
            <person name="Ravasi T."/>
            <person name="Hentschel U."/>
        </authorList>
    </citation>
    <scope>NUCLEOTIDE SEQUENCE [LARGE SCALE GENOMIC DNA]</scope>
    <source>
        <strain evidence="7 8">EG49</strain>
    </source>
</reference>
<keyword evidence="7" id="KW-0645">Protease</keyword>